<evidence type="ECO:0000256" key="1">
    <source>
        <dbReference type="ARBA" id="ARBA00005208"/>
    </source>
</evidence>
<dbReference type="InterPro" id="IPR002618">
    <property type="entry name" value="UDPGP_fam"/>
</dbReference>
<dbReference type="Pfam" id="PF01704">
    <property type="entry name" value="UDPGP"/>
    <property type="match status" value="1"/>
</dbReference>
<proteinExistence type="inferred from homology"/>
<comment type="caution">
    <text evidence="8">The sequence shown here is derived from an EMBL/GenBank/DDBJ whole genome shotgun (WGS) entry which is preliminary data.</text>
</comment>
<dbReference type="EC" id="2.7.7.23" evidence="3"/>
<protein>
    <recommendedName>
        <fullName evidence="3">UDP-N-acetylglucosamine diphosphorylase</fullName>
        <ecNumber evidence="3">2.7.7.23</ecNumber>
    </recommendedName>
</protein>
<sequence length="534" mass="60770">MELESARQKVREHNQEQLLRFSADLSNDQLSLLTEDIHNINFDEINEFWRQEQSNTAVEQVEPIKMEPIPPEACGSVLRDKAKLKLWEKIGMERISKGKVCAVLLAGGQGTRLGVTYPKGMYNIGLLSEKSLYQIQAERLLRLQTIVGEKYNCQVVIPWYIMTSEDTKNQSVAFFKENKYFGIDHKQVIFFEQKQVPCLDFEGKILLKEKHRIAKAPGGNGALYEALELSGVLSDMVSRGIEDIHVYCVDNVLVKIADPIFTGFCVEKNADCGNKVVKKLMPSEPVGVFARVNGEFQIVEYSELSFEDAEQRDTNGELTFRWGNIAIHYFRIDFLLDVAKKYSSKLPYHSAKKKIPYVDADGKMISPSFNSGIKMEKFVFDVFQFSKNLAVLEIVRENEFAPLKNPPGVAKESPYTSRAAVYDLHYRFILAAGGSVVDKNGYSLPFIPRRRASDTETSSGVQVEICPSITYFGEGLEFLKEKKLENNFYLHKKGDDLFVTQPLHQVMQTIKRPADESYDIESPSKRERPNDTMN</sequence>
<evidence type="ECO:0000313" key="9">
    <source>
        <dbReference type="Proteomes" id="UP001165289"/>
    </source>
</evidence>
<evidence type="ECO:0000256" key="2">
    <source>
        <dbReference type="ARBA" id="ARBA00010401"/>
    </source>
</evidence>
<dbReference type="PANTHER" id="PTHR11952:SF2">
    <property type="entry name" value="LD24639P"/>
    <property type="match status" value="1"/>
</dbReference>
<dbReference type="PANTHER" id="PTHR11952">
    <property type="entry name" value="UDP- GLUCOSE PYROPHOSPHORYLASE"/>
    <property type="match status" value="1"/>
</dbReference>
<dbReference type="CDD" id="cd04193">
    <property type="entry name" value="UDPGlcNAc_PPase"/>
    <property type="match status" value="1"/>
</dbReference>
<evidence type="ECO:0000256" key="3">
    <source>
        <dbReference type="ARBA" id="ARBA00012457"/>
    </source>
</evidence>
<comment type="similarity">
    <text evidence="2">Belongs to the UDPGP type 1 family.</text>
</comment>
<comment type="catalytic activity">
    <reaction evidence="6">
        <text>N-acetyl-alpha-D-glucosamine 1-phosphate + UTP + H(+) = UDP-N-acetyl-alpha-D-glucosamine + diphosphate</text>
        <dbReference type="Rhea" id="RHEA:13509"/>
        <dbReference type="ChEBI" id="CHEBI:15378"/>
        <dbReference type="ChEBI" id="CHEBI:33019"/>
        <dbReference type="ChEBI" id="CHEBI:46398"/>
        <dbReference type="ChEBI" id="CHEBI:57705"/>
        <dbReference type="ChEBI" id="CHEBI:57776"/>
        <dbReference type="EC" id="2.7.7.23"/>
    </reaction>
</comment>
<gene>
    <name evidence="8" type="ORF">LOD99_9954</name>
</gene>
<keyword evidence="5" id="KW-0548">Nucleotidyltransferase</keyword>
<evidence type="ECO:0000256" key="4">
    <source>
        <dbReference type="ARBA" id="ARBA00022679"/>
    </source>
</evidence>
<organism evidence="8 9">
    <name type="scientific">Oopsacas minuta</name>
    <dbReference type="NCBI Taxonomy" id="111878"/>
    <lineage>
        <taxon>Eukaryota</taxon>
        <taxon>Metazoa</taxon>
        <taxon>Porifera</taxon>
        <taxon>Hexactinellida</taxon>
        <taxon>Hexasterophora</taxon>
        <taxon>Lyssacinosida</taxon>
        <taxon>Leucopsacidae</taxon>
        <taxon>Oopsacas</taxon>
    </lineage>
</organism>
<dbReference type="SUPFAM" id="SSF53448">
    <property type="entry name" value="Nucleotide-diphospho-sugar transferases"/>
    <property type="match status" value="1"/>
</dbReference>
<evidence type="ECO:0000256" key="5">
    <source>
        <dbReference type="ARBA" id="ARBA00022695"/>
    </source>
</evidence>
<dbReference type="EMBL" id="JAKMXF010000012">
    <property type="protein sequence ID" value="KAI6661371.1"/>
    <property type="molecule type" value="Genomic_DNA"/>
</dbReference>
<dbReference type="InterPro" id="IPR029044">
    <property type="entry name" value="Nucleotide-diphossugar_trans"/>
</dbReference>
<keyword evidence="4" id="KW-0808">Transferase</keyword>
<reference evidence="8 9" key="1">
    <citation type="journal article" date="2023" name="BMC Biol.">
        <title>The compact genome of the sponge Oopsacas minuta (Hexactinellida) is lacking key metazoan core genes.</title>
        <authorList>
            <person name="Santini S."/>
            <person name="Schenkelaars Q."/>
            <person name="Jourda C."/>
            <person name="Duchesne M."/>
            <person name="Belahbib H."/>
            <person name="Rocher C."/>
            <person name="Selva M."/>
            <person name="Riesgo A."/>
            <person name="Vervoort M."/>
            <person name="Leys S.P."/>
            <person name="Kodjabachian L."/>
            <person name="Le Bivic A."/>
            <person name="Borchiellini C."/>
            <person name="Claverie J.M."/>
            <person name="Renard E."/>
        </authorList>
    </citation>
    <scope>NUCLEOTIDE SEQUENCE [LARGE SCALE GENOMIC DNA]</scope>
    <source>
        <strain evidence="8">SPO-2</strain>
    </source>
</reference>
<accession>A0AAV7KIW6</accession>
<dbReference type="InterPro" id="IPR039741">
    <property type="entry name" value="UDP-sugar_pyrophosphorylase"/>
</dbReference>
<dbReference type="GO" id="GO:0006048">
    <property type="term" value="P:UDP-N-acetylglucosamine biosynthetic process"/>
    <property type="evidence" value="ECO:0007669"/>
    <property type="project" value="TreeGrafter"/>
</dbReference>
<feature type="region of interest" description="Disordered" evidence="7">
    <location>
        <begin position="510"/>
        <end position="534"/>
    </location>
</feature>
<dbReference type="AlphaFoldDB" id="A0AAV7KIW6"/>
<comment type="pathway">
    <text evidence="1">Nucleotide-sugar biosynthesis; UDP-N-acetyl-alpha-D-glucosamine biosynthesis; UDP-N-acetyl-alpha-D-glucosamine from N-acetyl-alpha-D-glucosamine 1-phosphate: step 1/1.</text>
</comment>
<name>A0AAV7KIW6_9METZ</name>
<keyword evidence="9" id="KW-1185">Reference proteome</keyword>
<dbReference type="Gene3D" id="3.90.550.10">
    <property type="entry name" value="Spore Coat Polysaccharide Biosynthesis Protein SpsA, Chain A"/>
    <property type="match status" value="1"/>
</dbReference>
<feature type="compositionally biased region" description="Basic and acidic residues" evidence="7">
    <location>
        <begin position="522"/>
        <end position="534"/>
    </location>
</feature>
<dbReference type="Proteomes" id="UP001165289">
    <property type="component" value="Unassembled WGS sequence"/>
</dbReference>
<evidence type="ECO:0000256" key="7">
    <source>
        <dbReference type="SAM" id="MobiDB-lite"/>
    </source>
</evidence>
<dbReference type="GO" id="GO:0003977">
    <property type="term" value="F:UDP-N-acetylglucosamine diphosphorylase activity"/>
    <property type="evidence" value="ECO:0007669"/>
    <property type="project" value="UniProtKB-EC"/>
</dbReference>
<evidence type="ECO:0000256" key="6">
    <source>
        <dbReference type="ARBA" id="ARBA00048493"/>
    </source>
</evidence>
<evidence type="ECO:0000313" key="8">
    <source>
        <dbReference type="EMBL" id="KAI6661371.1"/>
    </source>
</evidence>